<feature type="region of interest" description="Disordered" evidence="1">
    <location>
        <begin position="1"/>
        <end position="23"/>
    </location>
</feature>
<evidence type="ECO:0000313" key="2">
    <source>
        <dbReference type="EMBL" id="AVV38809.1"/>
    </source>
</evidence>
<dbReference type="Proteomes" id="UP000241538">
    <property type="component" value="Chromosome"/>
</dbReference>
<evidence type="ECO:0000313" key="3">
    <source>
        <dbReference type="Proteomes" id="UP000241538"/>
    </source>
</evidence>
<reference evidence="2 3" key="1">
    <citation type="journal article" date="2018" name="Int J Genomics">
        <title>Comparative Genomics Analysis of Plasmid pPV989-94 from a Clinical Isolate of Pantoea vagans PV989.</title>
        <authorList>
            <person name="Xu L."/>
            <person name="Yin M."/>
            <person name="Zhu T."/>
            <person name="Lu J."/>
            <person name="Bao Q."/>
        </authorList>
    </citation>
    <scope>NUCLEOTIDE SEQUENCE [LARGE SCALE GENOMIC DNA]</scope>
    <source>
        <strain evidence="2 3">PV989</strain>
    </source>
</reference>
<accession>A0AAN1NT15</accession>
<name>A0AAN1NT15_9GAMM</name>
<sequence>MVRGRRLIASQKGHPVHSDIRGDKQKGVIGKDEQVFEMFGLRIQKARKACAVRDFRTSMMVLVTINQENILPETSFL</sequence>
<proteinExistence type="predicted"/>
<evidence type="ECO:0000256" key="1">
    <source>
        <dbReference type="SAM" id="MobiDB-lite"/>
    </source>
</evidence>
<organism evidence="2 3">
    <name type="scientific">Pantoea vagans</name>
    <dbReference type="NCBI Taxonomy" id="470934"/>
    <lineage>
        <taxon>Bacteria</taxon>
        <taxon>Pseudomonadati</taxon>
        <taxon>Pseudomonadota</taxon>
        <taxon>Gammaproteobacteria</taxon>
        <taxon>Enterobacterales</taxon>
        <taxon>Erwiniaceae</taxon>
        <taxon>Pantoea</taxon>
    </lineage>
</organism>
<protein>
    <submittedName>
        <fullName evidence="2">Uncharacterized protein</fullName>
    </submittedName>
</protein>
<gene>
    <name evidence="2" type="ORF">C9381_17105</name>
</gene>
<dbReference type="AlphaFoldDB" id="A0AAN1NT15"/>
<dbReference type="EMBL" id="CP028349">
    <property type="protein sequence ID" value="AVV38809.1"/>
    <property type="molecule type" value="Genomic_DNA"/>
</dbReference>